<comment type="subcellular location">
    <subcellularLocation>
        <location evidence="1">Membrane</location>
        <topology evidence="1">Multi-pass membrane protein</topology>
    </subcellularLocation>
</comment>
<dbReference type="InterPro" id="IPR038665">
    <property type="entry name" value="Voltage-dep_anion_channel_sf"/>
</dbReference>
<proteinExistence type="predicted"/>
<keyword evidence="4 5" id="KW-0472">Membrane</keyword>
<evidence type="ECO:0000256" key="5">
    <source>
        <dbReference type="SAM" id="Phobius"/>
    </source>
</evidence>
<evidence type="ECO:0000313" key="7">
    <source>
        <dbReference type="Proteomes" id="UP001332931"/>
    </source>
</evidence>
<reference evidence="6 7" key="1">
    <citation type="submission" date="2024-01" db="EMBL/GenBank/DDBJ databases">
        <title>Description of Olsenella sp. nov., isolated from pig feces.</title>
        <authorList>
            <person name="Chang Y.-H."/>
        </authorList>
    </citation>
    <scope>NUCLEOTIDE SEQUENCE [LARGE SCALE GENOMIC DNA]</scope>
    <source>
        <strain evidence="6 7">YH-ols2223</strain>
    </source>
</reference>
<evidence type="ECO:0000256" key="2">
    <source>
        <dbReference type="ARBA" id="ARBA00022692"/>
    </source>
</evidence>
<comment type="caution">
    <text evidence="6">The sequence shown here is derived from an EMBL/GenBank/DDBJ whole genome shotgun (WGS) entry which is preliminary data.</text>
</comment>
<evidence type="ECO:0000256" key="4">
    <source>
        <dbReference type="ARBA" id="ARBA00023136"/>
    </source>
</evidence>
<name>A0ABU7R8B7_9ACTN</name>
<accession>A0ABU7R8B7</accession>
<feature type="transmembrane region" description="Helical" evidence="5">
    <location>
        <begin position="7"/>
        <end position="26"/>
    </location>
</feature>
<feature type="transmembrane region" description="Helical" evidence="5">
    <location>
        <begin position="184"/>
        <end position="203"/>
    </location>
</feature>
<dbReference type="PROSITE" id="PS51257">
    <property type="entry name" value="PROKAR_LIPOPROTEIN"/>
    <property type="match status" value="1"/>
</dbReference>
<protein>
    <submittedName>
        <fullName evidence="6">TDT family transporter</fullName>
    </submittedName>
</protein>
<dbReference type="InterPro" id="IPR052951">
    <property type="entry name" value="Tellurite_res_ion_channel"/>
</dbReference>
<feature type="transmembrane region" description="Helical" evidence="5">
    <location>
        <begin position="63"/>
        <end position="82"/>
    </location>
</feature>
<dbReference type="InterPro" id="IPR004695">
    <property type="entry name" value="SLAC1/Mae1/Ssu1/TehA"/>
</dbReference>
<evidence type="ECO:0000256" key="1">
    <source>
        <dbReference type="ARBA" id="ARBA00004141"/>
    </source>
</evidence>
<evidence type="ECO:0000256" key="3">
    <source>
        <dbReference type="ARBA" id="ARBA00022989"/>
    </source>
</evidence>
<dbReference type="Gene3D" id="1.50.10.150">
    <property type="entry name" value="Voltage-dependent anion channel"/>
    <property type="match status" value="1"/>
</dbReference>
<gene>
    <name evidence="6" type="ORF">VXJ25_02300</name>
</gene>
<dbReference type="RefSeq" id="WP_330957599.1">
    <property type="nucleotide sequence ID" value="NZ_JAZGJQ010000002.1"/>
</dbReference>
<feature type="transmembrane region" description="Helical" evidence="5">
    <location>
        <begin position="94"/>
        <end position="115"/>
    </location>
</feature>
<keyword evidence="2 5" id="KW-0812">Transmembrane</keyword>
<feature type="transmembrane region" description="Helical" evidence="5">
    <location>
        <begin position="127"/>
        <end position="145"/>
    </location>
</feature>
<dbReference type="CDD" id="cd09325">
    <property type="entry name" value="TDT_C4-dicarb_trans"/>
    <property type="match status" value="1"/>
</dbReference>
<feature type="transmembrane region" description="Helical" evidence="5">
    <location>
        <begin position="151"/>
        <end position="172"/>
    </location>
</feature>
<feature type="transmembrane region" description="Helical" evidence="5">
    <location>
        <begin position="242"/>
        <end position="260"/>
    </location>
</feature>
<feature type="transmembrane region" description="Helical" evidence="5">
    <location>
        <begin position="32"/>
        <end position="51"/>
    </location>
</feature>
<dbReference type="Proteomes" id="UP001332931">
    <property type="component" value="Unassembled WGS sequence"/>
</dbReference>
<evidence type="ECO:0000313" key="6">
    <source>
        <dbReference type="EMBL" id="MEE6146832.1"/>
    </source>
</evidence>
<feature type="transmembrane region" description="Helical" evidence="5">
    <location>
        <begin position="209"/>
        <end position="230"/>
    </location>
</feature>
<feature type="transmembrane region" description="Helical" evidence="5">
    <location>
        <begin position="272"/>
        <end position="293"/>
    </location>
</feature>
<dbReference type="PANTHER" id="PTHR37955:SF1">
    <property type="entry name" value="DEP DOMAIN-CONTAINING PROTEIN"/>
    <property type="match status" value="1"/>
</dbReference>
<keyword evidence="3 5" id="KW-1133">Transmembrane helix</keyword>
<organism evidence="6 7">
    <name type="scientific">Olsenella absiana</name>
    <dbReference type="NCBI Taxonomy" id="3115222"/>
    <lineage>
        <taxon>Bacteria</taxon>
        <taxon>Bacillati</taxon>
        <taxon>Actinomycetota</taxon>
        <taxon>Coriobacteriia</taxon>
        <taxon>Coriobacteriales</taxon>
        <taxon>Atopobiaceae</taxon>
        <taxon>Olsenella</taxon>
    </lineage>
</organism>
<dbReference type="Pfam" id="PF03595">
    <property type="entry name" value="SLAC1"/>
    <property type="match status" value="1"/>
</dbReference>
<sequence length="310" mass="33207">MLKRIPLPITGVMLGCAALGNLLQSYSEGVRVVFGVISALLGVLFLVKLFGDFESVKKDMENPMLASISGTFPMALLLLAAYAKPLSAGLGVALWWVGLLLHVCLIVWFTVKYVAHFNLKQVFPSWYIVYVGIAAASVSAPAFGMEGIGTVCFWFGLVTFALITVAVIARYAKVGEPPVPARPVFCIMTAPASLCVAAYVQSVTPKSQALLVCVEVVATVLFVVVLTQLPRFLKNTAFAPSYAAYTFPFVITAIALKQTMACLAKMGAPAPWLGPIVLIETIVATVLVLYALIRFLMHIFGGEKPAQQAA</sequence>
<dbReference type="PANTHER" id="PTHR37955">
    <property type="entry name" value="TELLURITE RESISTANCE PROTEIN TEHA"/>
    <property type="match status" value="1"/>
</dbReference>
<keyword evidence="7" id="KW-1185">Reference proteome</keyword>
<dbReference type="EMBL" id="JAZGJQ010000002">
    <property type="protein sequence ID" value="MEE6146832.1"/>
    <property type="molecule type" value="Genomic_DNA"/>
</dbReference>